<protein>
    <submittedName>
        <fullName evidence="3">Tryptophan 7-halogenase</fullName>
    </submittedName>
</protein>
<keyword evidence="4" id="KW-1185">Reference proteome</keyword>
<sequence length="521" mass="59912">MRNKKIQRIVIVGGGTAGWLTAAKLAKRFNCRYSQSVQVTLIESPDIPTIGVGEGTWPTMRKTLMELGVSESLFMAKCSATFKQGTRFNDWLHEPNEKKRHHYYHMFSSTVDPADFNLAPYWCKHFVESVSDTPLTYADMVTAQAAVCREGLAPKLITHREYDGVLNYAYHLDAGKFAELLQSHATEVLGVVHIRSNVTQVALNDVGDIRHVKLNDEQRIEGDFFIDCSGFRCLLLGEAMGIEFMDMSNQLLTDRAIAIQVPYEDETQNIACQTNSTAQTAGWIWDIGLYNRRGTGHVYSSHHLSDDLAEEQLRSYIGDVSAELSAKMIKMRIGYREKFWHKNCVAIGMSAAFIEPLEASAIFLIEAAGNMLCELIPETNEQLKSAETIFNHSMLQRWLKTRDFIKMHYLLSRRSSDFWRDNQSPETVSDSLQAKLERWRYEPMSKYEFDSVFEPFPQESYQYVFYGMLNEYTDFGTHYFEQQKARSIVLRTQTAQKELSIQLMNHRDLLTKVYHYGFQKI</sequence>
<evidence type="ECO:0000256" key="2">
    <source>
        <dbReference type="PIRSR" id="PIRSR011396-2"/>
    </source>
</evidence>
<feature type="binding site" evidence="2">
    <location>
        <position position="198"/>
    </location>
    <ligand>
        <name>FAD</name>
        <dbReference type="ChEBI" id="CHEBI:57692"/>
    </ligand>
</feature>
<dbReference type="AlphaFoldDB" id="A0AA51RS59"/>
<dbReference type="SUPFAM" id="SSF51905">
    <property type="entry name" value="FAD/NAD(P)-binding domain"/>
    <property type="match status" value="1"/>
</dbReference>
<evidence type="ECO:0000256" key="1">
    <source>
        <dbReference type="PIRSR" id="PIRSR011396-1"/>
    </source>
</evidence>
<proteinExistence type="predicted"/>
<dbReference type="EMBL" id="CP133548">
    <property type="protein sequence ID" value="WMS86652.1"/>
    <property type="molecule type" value="Genomic_DNA"/>
</dbReference>
<dbReference type="PIRSF" id="PIRSF011396">
    <property type="entry name" value="Trp_halogenase"/>
    <property type="match status" value="1"/>
</dbReference>
<organism evidence="3 4">
    <name type="scientific">Pleionea litopenaei</name>
    <dbReference type="NCBI Taxonomy" id="3070815"/>
    <lineage>
        <taxon>Bacteria</taxon>
        <taxon>Pseudomonadati</taxon>
        <taxon>Pseudomonadota</taxon>
        <taxon>Gammaproteobacteria</taxon>
        <taxon>Oceanospirillales</taxon>
        <taxon>Pleioneaceae</taxon>
        <taxon>Pleionea</taxon>
    </lineage>
</organism>
<feature type="binding site" evidence="2">
    <location>
        <begin position="14"/>
        <end position="17"/>
    </location>
    <ligand>
        <name>FAD</name>
        <dbReference type="ChEBI" id="CHEBI:57692"/>
    </ligand>
</feature>
<feature type="binding site" evidence="2">
    <location>
        <position position="83"/>
    </location>
    <ligand>
        <name>7-chloro-L-tryptophan</name>
        <dbReference type="ChEBI" id="CHEBI:58713"/>
    </ligand>
</feature>
<keyword evidence="2" id="KW-0547">Nucleotide-binding</keyword>
<dbReference type="GO" id="GO:0000166">
    <property type="term" value="F:nucleotide binding"/>
    <property type="evidence" value="ECO:0007669"/>
    <property type="project" value="UniProtKB-KW"/>
</dbReference>
<dbReference type="Pfam" id="PF04820">
    <property type="entry name" value="Trp_halogenase"/>
    <property type="match status" value="1"/>
</dbReference>
<evidence type="ECO:0000313" key="3">
    <source>
        <dbReference type="EMBL" id="WMS86652.1"/>
    </source>
</evidence>
<dbReference type="InterPro" id="IPR006905">
    <property type="entry name" value="Flavin_halogenase"/>
</dbReference>
<dbReference type="RefSeq" id="WP_309201797.1">
    <property type="nucleotide sequence ID" value="NZ_CP133548.1"/>
</dbReference>
<dbReference type="Gene3D" id="3.50.50.60">
    <property type="entry name" value="FAD/NAD(P)-binding domain"/>
    <property type="match status" value="1"/>
</dbReference>
<feature type="binding site" evidence="2">
    <location>
        <position position="362"/>
    </location>
    <ligand>
        <name>FAD</name>
        <dbReference type="ChEBI" id="CHEBI:57692"/>
    </ligand>
</feature>
<dbReference type="Proteomes" id="UP001239782">
    <property type="component" value="Chromosome"/>
</dbReference>
<dbReference type="InterPro" id="IPR033856">
    <property type="entry name" value="Trp_halogen"/>
</dbReference>
<evidence type="ECO:0000313" key="4">
    <source>
        <dbReference type="Proteomes" id="UP001239782"/>
    </source>
</evidence>
<dbReference type="GO" id="GO:0004497">
    <property type="term" value="F:monooxygenase activity"/>
    <property type="evidence" value="ECO:0007669"/>
    <property type="project" value="InterPro"/>
</dbReference>
<keyword evidence="2" id="KW-0274">FAD</keyword>
<name>A0AA51RS59_9GAMM</name>
<accession>A0AA51RS59</accession>
<feature type="active site" evidence="1">
    <location>
        <position position="83"/>
    </location>
</feature>
<keyword evidence="2" id="KW-0285">Flavoprotein</keyword>
<gene>
    <name evidence="3" type="ORF">Q9312_15630</name>
</gene>
<dbReference type="PANTHER" id="PTHR43747:SF4">
    <property type="entry name" value="FLAVIN-DEPENDENT TRYPTOPHAN HALOGENASE"/>
    <property type="match status" value="1"/>
</dbReference>
<dbReference type="InterPro" id="IPR036188">
    <property type="entry name" value="FAD/NAD-bd_sf"/>
</dbReference>
<dbReference type="InterPro" id="IPR050816">
    <property type="entry name" value="Flavin-dep_Halogenase_NPB"/>
</dbReference>
<feature type="binding site" evidence="2">
    <location>
        <position position="358"/>
    </location>
    <ligand>
        <name>L-tryptophan</name>
        <dbReference type="ChEBI" id="CHEBI:57912"/>
    </ligand>
</feature>
<reference evidence="3 4" key="1">
    <citation type="submission" date="2023-08" db="EMBL/GenBank/DDBJ databases">
        <title>Pleionea litopenaei sp. nov., isolated from stomach of juvenile Litopenaeus vannamei.</title>
        <authorList>
            <person name="Rho A.M."/>
            <person name="Hwang C.Y."/>
        </authorList>
    </citation>
    <scope>NUCLEOTIDE SEQUENCE [LARGE SCALE GENOMIC DNA]</scope>
    <source>
        <strain evidence="3 4">HL-JVS1</strain>
    </source>
</reference>
<dbReference type="PANTHER" id="PTHR43747">
    <property type="entry name" value="FAD-BINDING PROTEIN"/>
    <property type="match status" value="1"/>
</dbReference>
<dbReference type="KEGG" id="plei:Q9312_15630"/>